<keyword evidence="3" id="KW-1185">Reference proteome</keyword>
<dbReference type="EMBL" id="VFOQ01000003">
    <property type="protein sequence ID" value="TQL56368.1"/>
    <property type="molecule type" value="Genomic_DNA"/>
</dbReference>
<dbReference type="Proteomes" id="UP000319514">
    <property type="component" value="Unassembled WGS sequence"/>
</dbReference>
<evidence type="ECO:0000313" key="2">
    <source>
        <dbReference type="EMBL" id="TQL56368.1"/>
    </source>
</evidence>
<reference evidence="2 3" key="1">
    <citation type="submission" date="2019-06" db="EMBL/GenBank/DDBJ databases">
        <title>Sequencing the genomes of 1000 actinobacteria strains.</title>
        <authorList>
            <person name="Klenk H.-P."/>
        </authorList>
    </citation>
    <scope>NUCLEOTIDE SEQUENCE [LARGE SCALE GENOMIC DNA]</scope>
    <source>
        <strain evidence="2 3">DSM 18082</strain>
    </source>
</reference>
<keyword evidence="1" id="KW-0472">Membrane</keyword>
<name>A0A542Z7Q5_9MICO</name>
<dbReference type="AlphaFoldDB" id="A0A542Z7Q5"/>
<accession>A0A542Z7Q5</accession>
<organism evidence="2 3">
    <name type="scientific">Oryzihumus leptocrescens</name>
    <dbReference type="NCBI Taxonomy" id="297536"/>
    <lineage>
        <taxon>Bacteria</taxon>
        <taxon>Bacillati</taxon>
        <taxon>Actinomycetota</taxon>
        <taxon>Actinomycetes</taxon>
        <taxon>Micrococcales</taxon>
        <taxon>Intrasporangiaceae</taxon>
        <taxon>Oryzihumus</taxon>
    </lineage>
</organism>
<keyword evidence="1" id="KW-1133">Transmembrane helix</keyword>
<evidence type="ECO:0000313" key="3">
    <source>
        <dbReference type="Proteomes" id="UP000319514"/>
    </source>
</evidence>
<protein>
    <submittedName>
        <fullName evidence="2">Uncharacterized protein</fullName>
    </submittedName>
</protein>
<gene>
    <name evidence="2" type="ORF">FB474_3984</name>
</gene>
<keyword evidence="1" id="KW-0812">Transmembrane</keyword>
<feature type="transmembrane region" description="Helical" evidence="1">
    <location>
        <begin position="37"/>
        <end position="57"/>
    </location>
</feature>
<comment type="caution">
    <text evidence="2">The sequence shown here is derived from an EMBL/GenBank/DDBJ whole genome shotgun (WGS) entry which is preliminary data.</text>
</comment>
<dbReference type="RefSeq" id="WP_141790577.1">
    <property type="nucleotide sequence ID" value="NZ_BAAAKX010000008.1"/>
</dbReference>
<evidence type="ECO:0000256" key="1">
    <source>
        <dbReference type="SAM" id="Phobius"/>
    </source>
</evidence>
<proteinExistence type="predicted"/>
<sequence length="110" mass="11765">MDISGYWPLLLAGLVGSFAHEGMRALSAFVDGVRPGAIELAWSVLLIVLGAAAPLLYGTGIRSFFEAVQLGVSIPAIVSLGFRAATPQSVRAEPRGAGYPRWANYLSWRF</sequence>